<name>A0A8J7M3F1_9BACT</name>
<organism evidence="1 2">
    <name type="scientific">Geomesophilobacter sediminis</name>
    <dbReference type="NCBI Taxonomy" id="2798584"/>
    <lineage>
        <taxon>Bacteria</taxon>
        <taxon>Pseudomonadati</taxon>
        <taxon>Thermodesulfobacteriota</taxon>
        <taxon>Desulfuromonadia</taxon>
        <taxon>Geobacterales</taxon>
        <taxon>Geobacteraceae</taxon>
        <taxon>Geomesophilobacter</taxon>
    </lineage>
</organism>
<keyword evidence="2" id="KW-1185">Reference proteome</keyword>
<comment type="caution">
    <text evidence="1">The sequence shown here is derived from an EMBL/GenBank/DDBJ whole genome shotgun (WGS) entry which is preliminary data.</text>
</comment>
<dbReference type="AlphaFoldDB" id="A0A8J7M3F1"/>
<dbReference type="NCBIfam" id="NF045719">
    <property type="entry name" value="GSU3473_fam"/>
    <property type="match status" value="1"/>
</dbReference>
<dbReference type="EMBL" id="JAEMHM010000033">
    <property type="protein sequence ID" value="MBJ6727917.1"/>
    <property type="molecule type" value="Genomic_DNA"/>
</dbReference>
<dbReference type="Proteomes" id="UP000636888">
    <property type="component" value="Unassembled WGS sequence"/>
</dbReference>
<evidence type="ECO:0000313" key="1">
    <source>
        <dbReference type="EMBL" id="MBJ6727917.1"/>
    </source>
</evidence>
<protein>
    <submittedName>
        <fullName evidence="1">Uncharacterized protein</fullName>
    </submittedName>
</protein>
<reference evidence="1" key="1">
    <citation type="submission" date="2020-12" db="EMBL/GenBank/DDBJ databases">
        <title>Geomonas sp. Red875, isolated from river sediment.</title>
        <authorList>
            <person name="Xu Z."/>
            <person name="Zhang Z."/>
            <person name="Masuda Y."/>
            <person name="Itoh H."/>
            <person name="Senoo K."/>
        </authorList>
    </citation>
    <scope>NUCLEOTIDE SEQUENCE</scope>
    <source>
        <strain evidence="1">Red875</strain>
    </source>
</reference>
<gene>
    <name evidence="1" type="ORF">JFN93_24680</name>
</gene>
<evidence type="ECO:0000313" key="2">
    <source>
        <dbReference type="Proteomes" id="UP000636888"/>
    </source>
</evidence>
<proteinExistence type="predicted"/>
<accession>A0A8J7M3F1</accession>
<sequence length="68" mass="7907">MGITVIFANGDEAVVPSYVLDYLIKENKITAFRRTDGWVRIGEDPIRRSQKPLQHPGARWNDFLYKRS</sequence>
<dbReference type="RefSeq" id="WP_199387057.1">
    <property type="nucleotide sequence ID" value="NZ_JAEMHM010000033.1"/>
</dbReference>
<dbReference type="InterPro" id="IPR054686">
    <property type="entry name" value="GSU3473-like"/>
</dbReference>